<dbReference type="GO" id="GO:0048038">
    <property type="term" value="F:quinone binding"/>
    <property type="evidence" value="ECO:0007669"/>
    <property type="project" value="UniProtKB-KW"/>
</dbReference>
<dbReference type="EMBL" id="AXCJ01000008">
    <property type="protein sequence ID" value="ETO91146.1"/>
    <property type="molecule type" value="Genomic_DNA"/>
</dbReference>
<evidence type="ECO:0000313" key="18">
    <source>
        <dbReference type="EMBL" id="ETO91146.1"/>
    </source>
</evidence>
<comment type="similarity">
    <text evidence="3 16">Belongs to the complex I 51 kDa subunit family.</text>
</comment>
<accession>W2UYE8</accession>
<evidence type="ECO:0000256" key="10">
    <source>
        <dbReference type="ARBA" id="ARBA00022967"/>
    </source>
</evidence>
<organism evidence="18 19">
    <name type="scientific">Candidatus Xenolissoclinum pacificiensis L6</name>
    <dbReference type="NCBI Taxonomy" id="1401685"/>
    <lineage>
        <taxon>Bacteria</taxon>
        <taxon>Pseudomonadati</taxon>
        <taxon>Pseudomonadota</taxon>
        <taxon>Alphaproteobacteria</taxon>
        <taxon>Rickettsiales</taxon>
        <taxon>Anaplasmataceae</taxon>
        <taxon>Candidatus Xenolissoclinum</taxon>
    </lineage>
</organism>
<feature type="domain" description="NADH-ubiquinone oxidoreductase 51kDa subunit iron-sulphur binding" evidence="17">
    <location>
        <begin position="317"/>
        <end position="362"/>
    </location>
</feature>
<dbReference type="AlphaFoldDB" id="W2UYE8"/>
<keyword evidence="6 16" id="KW-0285">Flavoprotein</keyword>
<dbReference type="PANTHER" id="PTHR11780:SF10">
    <property type="entry name" value="NADH DEHYDROGENASE [UBIQUINONE] FLAVOPROTEIN 1, MITOCHONDRIAL"/>
    <property type="match status" value="1"/>
</dbReference>
<dbReference type="PANTHER" id="PTHR11780">
    <property type="entry name" value="NADH-UBIQUINONE OXIDOREDUCTASE FLAVOPROTEIN 1 NDUFV1"/>
    <property type="match status" value="1"/>
</dbReference>
<evidence type="ECO:0000256" key="8">
    <source>
        <dbReference type="ARBA" id="ARBA00022719"/>
    </source>
</evidence>
<dbReference type="GO" id="GO:0010181">
    <property type="term" value="F:FMN binding"/>
    <property type="evidence" value="ECO:0007669"/>
    <property type="project" value="InterPro"/>
</dbReference>
<dbReference type="Pfam" id="PF22461">
    <property type="entry name" value="SLBB_2"/>
    <property type="match status" value="1"/>
</dbReference>
<dbReference type="InterPro" id="IPR037225">
    <property type="entry name" value="Nuo51_FMN-bd_sf"/>
</dbReference>
<dbReference type="FunFam" id="1.20.1440.230:FF:000001">
    <property type="entry name" value="Mitochondrial NADH dehydrogenase flavoprotein 1"/>
    <property type="match status" value="1"/>
</dbReference>
<evidence type="ECO:0000256" key="7">
    <source>
        <dbReference type="ARBA" id="ARBA00022643"/>
    </source>
</evidence>
<dbReference type="FunFam" id="3.40.50.11540:FF:000001">
    <property type="entry name" value="NADH dehydrogenase [ubiquinone] flavoprotein 1, mitochondrial"/>
    <property type="match status" value="1"/>
</dbReference>
<dbReference type="InterPro" id="IPR037207">
    <property type="entry name" value="Nuop51_4Fe4S-bd_sf"/>
</dbReference>
<keyword evidence="9 16" id="KW-0479">Metal-binding</keyword>
<sequence length="404" mass="44380">MIENRIFHNIIYKDSIDFASACVRGDWENIDQILSMPPQNIVELIKDSGLKGRGGAGFPTGMKWSFLKKEKGQDAYLVINADESEPGTCKDREIIHYEPHKIIEGIVISAYALQVKSVYIYIRGEFYKEYLILQNAIEEAQKFINIDIAIHRGAGAYICGEETALLSSLEGNRGMPRLKPPFPAVAGLYSSPTIVNNIETIASVPAIVRNGSTWFNTLGVKGAEGTKLFCISGHVNQPCVVEEELGISLKLLIEKYAGGVIGGWSNLLAVIPGGSSSPLIPKSVCNSINMDFDSLKRVGSSLGTGGIIVMNKSTNIVKAIEKISYFYMHESCGQCTPCREGTGWLWRILHRISEKQYTSRDVEMLLEITDKILGNTICALGDAASLPIIGLLKNFKTLLLENSR</sequence>
<evidence type="ECO:0000256" key="15">
    <source>
        <dbReference type="ARBA" id="ARBA00047712"/>
    </source>
</evidence>
<keyword evidence="10" id="KW-1278">Translocase</keyword>
<dbReference type="EC" id="7.1.1.-" evidence="16"/>
<evidence type="ECO:0000256" key="6">
    <source>
        <dbReference type="ARBA" id="ARBA00022630"/>
    </source>
</evidence>
<dbReference type="InterPro" id="IPR001949">
    <property type="entry name" value="NADH-UbQ_OxRdtase_51kDa_CS"/>
</dbReference>
<keyword evidence="11 16" id="KW-0408">Iron</keyword>
<dbReference type="InterPro" id="IPR011538">
    <property type="entry name" value="Nuo51_FMN-bd"/>
</dbReference>
<dbReference type="FunFam" id="3.10.20.600:FF:000001">
    <property type="entry name" value="NADH dehydrogenase [ubiquinone] flavoprotein 1, mitochondrial"/>
    <property type="match status" value="1"/>
</dbReference>
<evidence type="ECO:0000256" key="1">
    <source>
        <dbReference type="ARBA" id="ARBA00001917"/>
    </source>
</evidence>
<keyword evidence="5 16" id="KW-0004">4Fe-4S</keyword>
<dbReference type="Proteomes" id="UP000018951">
    <property type="component" value="Unassembled WGS sequence"/>
</dbReference>
<dbReference type="Gene3D" id="1.20.1440.230">
    <property type="entry name" value="NADH-ubiquinone oxidoreductase 51kDa subunit, iron-sulphur binding domain"/>
    <property type="match status" value="1"/>
</dbReference>
<dbReference type="Gene3D" id="3.10.20.600">
    <property type="match status" value="1"/>
</dbReference>
<dbReference type="InterPro" id="IPR019575">
    <property type="entry name" value="Nuop51_4Fe4S-bd"/>
</dbReference>
<gene>
    <name evidence="18" type="primary">nuoF</name>
    <name evidence="18" type="ORF">P857_633</name>
</gene>
<dbReference type="Pfam" id="PF10589">
    <property type="entry name" value="NADH_4Fe-4S"/>
    <property type="match status" value="1"/>
</dbReference>
<dbReference type="GO" id="GO:0008137">
    <property type="term" value="F:NADH dehydrogenase (ubiquinone) activity"/>
    <property type="evidence" value="ECO:0007669"/>
    <property type="project" value="InterPro"/>
</dbReference>
<dbReference type="STRING" id="1401685.P857_633"/>
<evidence type="ECO:0000256" key="13">
    <source>
        <dbReference type="ARBA" id="ARBA00023027"/>
    </source>
</evidence>
<comment type="catalytic activity">
    <reaction evidence="15 16">
        <text>a quinone + NADH + 5 H(+)(in) = a quinol + NAD(+) + 4 H(+)(out)</text>
        <dbReference type="Rhea" id="RHEA:57888"/>
        <dbReference type="ChEBI" id="CHEBI:15378"/>
        <dbReference type="ChEBI" id="CHEBI:24646"/>
        <dbReference type="ChEBI" id="CHEBI:57540"/>
        <dbReference type="ChEBI" id="CHEBI:57945"/>
        <dbReference type="ChEBI" id="CHEBI:132124"/>
    </reaction>
</comment>
<evidence type="ECO:0000256" key="3">
    <source>
        <dbReference type="ARBA" id="ARBA00007523"/>
    </source>
</evidence>
<keyword evidence="13 16" id="KW-0520">NAD</keyword>
<reference evidence="18 19" key="1">
    <citation type="journal article" date="2013" name="PLoS ONE">
        <title>Bacterial endosymbiosis in a chordate host: long-term co-evolution and conservation of secondary metabolism.</title>
        <authorList>
            <person name="Kwan J.C."/>
            <person name="Schmidt E.W."/>
        </authorList>
    </citation>
    <scope>NUCLEOTIDE SEQUENCE [LARGE SCALE GENOMIC DNA]</scope>
    <source>
        <strain evidence="19">L6</strain>
    </source>
</reference>
<protein>
    <recommendedName>
        <fullName evidence="4 16">NADH-quinone oxidoreductase subunit F</fullName>
        <ecNumber evidence="16">7.1.1.-</ecNumber>
    </recommendedName>
</protein>
<evidence type="ECO:0000256" key="9">
    <source>
        <dbReference type="ARBA" id="ARBA00022723"/>
    </source>
</evidence>
<dbReference type="GO" id="GO:0051539">
    <property type="term" value="F:4 iron, 4 sulfur cluster binding"/>
    <property type="evidence" value="ECO:0007669"/>
    <property type="project" value="UniProtKB-UniRule"/>
</dbReference>
<comment type="cofactor">
    <cofactor evidence="1 16">
        <name>FMN</name>
        <dbReference type="ChEBI" id="CHEBI:58210"/>
    </cofactor>
</comment>
<dbReference type="SUPFAM" id="SSF140490">
    <property type="entry name" value="Nqo1C-terminal domain-like"/>
    <property type="match status" value="1"/>
</dbReference>
<dbReference type="Pfam" id="PF01512">
    <property type="entry name" value="Complex1_51K"/>
    <property type="match status" value="1"/>
</dbReference>
<dbReference type="Gene3D" id="3.40.50.11540">
    <property type="entry name" value="NADH-ubiquinone oxidoreductase 51kDa subunit"/>
    <property type="match status" value="1"/>
</dbReference>
<keyword evidence="7 16" id="KW-0288">FMN</keyword>
<evidence type="ECO:0000256" key="5">
    <source>
        <dbReference type="ARBA" id="ARBA00022485"/>
    </source>
</evidence>
<dbReference type="PROSITE" id="PS00645">
    <property type="entry name" value="COMPLEX1_51K_2"/>
    <property type="match status" value="1"/>
</dbReference>
<dbReference type="SUPFAM" id="SSF142019">
    <property type="entry name" value="Nqo1 FMN-binding domain-like"/>
    <property type="match status" value="1"/>
</dbReference>
<comment type="function">
    <text evidence="14">NDH-1 shuttles electrons from NADH, via FMN and iron-sulfur (Fe-S) centers, to quinones in the respiratory chain. Couples the redox reaction to proton translocation (for every two electrons transferred, four hydrogen ions are translocated across the cytoplasmic membrane), and thus conserves the redox energy in a proton gradient.</text>
</comment>
<dbReference type="SUPFAM" id="SSF142984">
    <property type="entry name" value="Nqo1 middle domain-like"/>
    <property type="match status" value="1"/>
</dbReference>
<proteinExistence type="inferred from homology"/>
<dbReference type="InterPro" id="IPR054765">
    <property type="entry name" value="SLBB_dom"/>
</dbReference>
<dbReference type="NCBIfam" id="TIGR01959">
    <property type="entry name" value="nuoF_fam"/>
    <property type="match status" value="1"/>
</dbReference>
<dbReference type="InterPro" id="IPR050837">
    <property type="entry name" value="ComplexI_51kDa_subunit"/>
</dbReference>
<name>W2UYE8_9RICK</name>
<evidence type="ECO:0000256" key="4">
    <source>
        <dbReference type="ARBA" id="ARBA00019901"/>
    </source>
</evidence>
<keyword evidence="12 16" id="KW-0411">Iron-sulfur</keyword>
<dbReference type="NCBIfam" id="NF010120">
    <property type="entry name" value="PRK13596.1"/>
    <property type="match status" value="1"/>
</dbReference>
<evidence type="ECO:0000256" key="14">
    <source>
        <dbReference type="ARBA" id="ARBA00025189"/>
    </source>
</evidence>
<evidence type="ECO:0000259" key="17">
    <source>
        <dbReference type="SMART" id="SM00928"/>
    </source>
</evidence>
<evidence type="ECO:0000256" key="2">
    <source>
        <dbReference type="ARBA" id="ARBA00001966"/>
    </source>
</evidence>
<comment type="cofactor">
    <cofactor evidence="2 16">
        <name>[4Fe-4S] cluster</name>
        <dbReference type="ChEBI" id="CHEBI:49883"/>
    </cofactor>
</comment>
<keyword evidence="8 16" id="KW-0874">Quinone</keyword>
<dbReference type="PATRIC" id="fig|1401685.3.peg.770"/>
<dbReference type="InterPro" id="IPR011537">
    <property type="entry name" value="NADH-UbQ_OxRdtase_suF"/>
</dbReference>
<evidence type="ECO:0000256" key="12">
    <source>
        <dbReference type="ARBA" id="ARBA00023014"/>
    </source>
</evidence>
<evidence type="ECO:0000256" key="11">
    <source>
        <dbReference type="ARBA" id="ARBA00023004"/>
    </source>
</evidence>
<keyword evidence="19" id="KW-1185">Reference proteome</keyword>
<dbReference type="GO" id="GO:0051287">
    <property type="term" value="F:NAD binding"/>
    <property type="evidence" value="ECO:0007669"/>
    <property type="project" value="UniProtKB-UniRule"/>
</dbReference>
<evidence type="ECO:0000256" key="16">
    <source>
        <dbReference type="RuleBase" id="RU364066"/>
    </source>
</evidence>
<evidence type="ECO:0000313" key="19">
    <source>
        <dbReference type="Proteomes" id="UP000018951"/>
    </source>
</evidence>
<dbReference type="GO" id="GO:0046872">
    <property type="term" value="F:metal ion binding"/>
    <property type="evidence" value="ECO:0007669"/>
    <property type="project" value="UniProtKB-KW"/>
</dbReference>
<comment type="caution">
    <text evidence="18">The sequence shown here is derived from an EMBL/GenBank/DDBJ whole genome shotgun (WGS) entry which is preliminary data.</text>
</comment>
<dbReference type="SMART" id="SM00928">
    <property type="entry name" value="NADH_4Fe-4S"/>
    <property type="match status" value="1"/>
</dbReference>